<feature type="compositionally biased region" description="Basic and acidic residues" evidence="1">
    <location>
        <begin position="958"/>
        <end position="968"/>
    </location>
</feature>
<feature type="region of interest" description="Disordered" evidence="1">
    <location>
        <begin position="1036"/>
        <end position="1056"/>
    </location>
</feature>
<feature type="compositionally biased region" description="Low complexity" evidence="1">
    <location>
        <begin position="1118"/>
        <end position="1135"/>
    </location>
</feature>
<feature type="compositionally biased region" description="Low complexity" evidence="1">
    <location>
        <begin position="582"/>
        <end position="597"/>
    </location>
</feature>
<keyword evidence="3" id="KW-1185">Reference proteome</keyword>
<name>A0AAD7EE03_9AGAR</name>
<feature type="compositionally biased region" description="Polar residues" evidence="1">
    <location>
        <begin position="995"/>
        <end position="1004"/>
    </location>
</feature>
<feature type="region of interest" description="Disordered" evidence="1">
    <location>
        <begin position="87"/>
        <end position="109"/>
    </location>
</feature>
<dbReference type="Gene3D" id="2.60.40.640">
    <property type="match status" value="1"/>
</dbReference>
<feature type="region of interest" description="Disordered" evidence="1">
    <location>
        <begin position="778"/>
        <end position="968"/>
    </location>
</feature>
<proteinExistence type="predicted"/>
<dbReference type="EMBL" id="JARIHO010000062">
    <property type="protein sequence ID" value="KAJ7315329.1"/>
    <property type="molecule type" value="Genomic_DNA"/>
</dbReference>
<feature type="region of interest" description="Disordered" evidence="1">
    <location>
        <begin position="533"/>
        <end position="677"/>
    </location>
</feature>
<feature type="region of interest" description="Disordered" evidence="1">
    <location>
        <begin position="1167"/>
        <end position="1246"/>
    </location>
</feature>
<feature type="compositionally biased region" description="Polar residues" evidence="1">
    <location>
        <begin position="490"/>
        <end position="507"/>
    </location>
</feature>
<dbReference type="Proteomes" id="UP001218218">
    <property type="component" value="Unassembled WGS sequence"/>
</dbReference>
<sequence length="1300" mass="136492">MAAISRPEPMNATSNHAKVKVSLILSNPVFVAGGNITGRMEMECRADKGLGIGVMMVELFAIQELTSRDHSATSTFLHSRRFFQGPGLPPSNAVQPHPVPGEPPFPSGYHQARRGTSTFLFKFPLPATSPSSINFGGDLARVRYELRASVGVLWKAEKRLVTDRADLQVVECFADDPARPEPEGVVVGENGKIWAQGKVVGGVVVAGESGCVELQVKNHSAKKNTGLVITLTRTLVLCGIPASEKQPLQISDTLVTVPYRGPEYIIPPGAEGVASLVFDVPKHARGVSGGLLLGDPSAKTKGTQAIFEVRCVLGIKMTMGFGCKDIELELPVSVVHPLALPQLPPPPQQYDYAPGPGGYQPPYADYADPRATPAPYGGYMSPPLPTAYIDPQQSQVWLPPPPAQTPYTYYSPGHPQAQYYFPPPPTSPVYQPLPLPLQQPLSVSPHAHGPLPLNLARPLSAGGNHGASLVVPGQLPDTAGEEGKGERASRTTAHLRQSTRGRSTSPLSHRYPLAAPGADASRNSLAVAPVLSPRPVLSPKTSYTGLAASPKSERVEELERMADEVGRKTTNLSGDLPKSALAPSAEGGVGAAPSASAGAGGDGGGLAPPPVKDKEKRRKGSKSPSKRSRSRRSEREKEKAEKAADKEKEREVQDTGADINKTLPGPPVPTGKVAPPAVPRARVDTYFDLPQTQGGAESAQLTPRIGDSAVARRISSDALAAAAEQPQTPKTPTLTAMRGRGHGHGQGLGLGAGLVNSESGLDALERRLLYEVGTRKVPAAARPDVRSVVGLGAGAAPVDIPGSGKRGDSADESAISSLTLAGEVQEREQEREREREKEREGEEEERDRDSDERTQGAKKSSSGRTERGDGERRSSRKKEKEKGKERKAAKGRVAAWLGGIDADHEAPPDPEVEPRAPSPDIEDLVTPLDKVAGLPGEAESGGTLPNPRSSGFVPVKTFKRDPFQRNPAEEAKRIADLWGKSTVVKDKSPAFPRVTSPNHTPQSVHTDRKVSPPSSPLNSNGAIGAQNVWRAVPSAAPPKVVAPSPRFPLSPPLLDPEVKYDIRSARGGRGGKVTSVASLWASGALAEKSKGPPPKPVTSPKPLTAPKPIPAPKPAPAPKLAVAAKPATTPKPVVAPKPATAADFLRSIPKDKVADVAKPATAADFLRSIPKTDKGSTEAAKTAPPPVTSNNNRTRAPVIKSASVPALVSSSHARPTLSSTASLARPALNSRSPPPRPAPTISESASGVVAGLKGRVQTSLSSVPAKAPAPVASASKPGELAFGQAKLRDLIKKYQGQAAA</sequence>
<feature type="compositionally biased region" description="Polar residues" evidence="1">
    <location>
        <begin position="1208"/>
        <end position="1222"/>
    </location>
</feature>
<organism evidence="2 3">
    <name type="scientific">Mycena albidolilacea</name>
    <dbReference type="NCBI Taxonomy" id="1033008"/>
    <lineage>
        <taxon>Eukaryota</taxon>
        <taxon>Fungi</taxon>
        <taxon>Dikarya</taxon>
        <taxon>Basidiomycota</taxon>
        <taxon>Agaricomycotina</taxon>
        <taxon>Agaricomycetes</taxon>
        <taxon>Agaricomycetidae</taxon>
        <taxon>Agaricales</taxon>
        <taxon>Marasmiineae</taxon>
        <taxon>Mycenaceae</taxon>
        <taxon>Mycena</taxon>
    </lineage>
</organism>
<feature type="compositionally biased region" description="Basic and acidic residues" evidence="1">
    <location>
        <begin position="864"/>
        <end position="888"/>
    </location>
</feature>
<evidence type="ECO:0000313" key="3">
    <source>
        <dbReference type="Proteomes" id="UP001218218"/>
    </source>
</evidence>
<evidence type="ECO:0008006" key="4">
    <source>
        <dbReference type="Google" id="ProtNLM"/>
    </source>
</evidence>
<feature type="compositionally biased region" description="Basic and acidic residues" evidence="1">
    <location>
        <begin position="631"/>
        <end position="653"/>
    </location>
</feature>
<comment type="caution">
    <text evidence="2">The sequence shown here is derived from an EMBL/GenBank/DDBJ whole genome shotgun (WGS) entry which is preliminary data.</text>
</comment>
<feature type="region of interest" description="Disordered" evidence="1">
    <location>
        <begin position="716"/>
        <end position="755"/>
    </location>
</feature>
<protein>
    <recommendedName>
        <fullName evidence="4">Arrestin-like N-terminal domain-containing protein</fullName>
    </recommendedName>
</protein>
<dbReference type="InterPro" id="IPR014752">
    <property type="entry name" value="Arrestin-like_C"/>
</dbReference>
<feature type="compositionally biased region" description="Pro residues" evidence="1">
    <location>
        <begin position="97"/>
        <end position="106"/>
    </location>
</feature>
<feature type="compositionally biased region" description="Polar residues" evidence="1">
    <location>
        <begin position="725"/>
        <end position="734"/>
    </location>
</feature>
<evidence type="ECO:0000256" key="1">
    <source>
        <dbReference type="SAM" id="MobiDB-lite"/>
    </source>
</evidence>
<feature type="compositionally biased region" description="Basic and acidic residues" evidence="1">
    <location>
        <begin position="551"/>
        <end position="567"/>
    </location>
</feature>
<feature type="compositionally biased region" description="Basic and acidic residues" evidence="1">
    <location>
        <begin position="824"/>
        <end position="840"/>
    </location>
</feature>
<feature type="region of interest" description="Disordered" evidence="1">
    <location>
        <begin position="987"/>
        <end position="1022"/>
    </location>
</feature>
<feature type="compositionally biased region" description="Basic residues" evidence="1">
    <location>
        <begin position="615"/>
        <end position="630"/>
    </location>
</feature>
<feature type="region of interest" description="Disordered" evidence="1">
    <location>
        <begin position="464"/>
        <end position="520"/>
    </location>
</feature>
<feature type="compositionally biased region" description="Pro residues" evidence="1">
    <location>
        <begin position="1045"/>
        <end position="1054"/>
    </location>
</feature>
<evidence type="ECO:0000313" key="2">
    <source>
        <dbReference type="EMBL" id="KAJ7315329.1"/>
    </source>
</evidence>
<accession>A0AAD7EE03</accession>
<reference evidence="2" key="1">
    <citation type="submission" date="2023-03" db="EMBL/GenBank/DDBJ databases">
        <title>Massive genome expansion in bonnet fungi (Mycena s.s.) driven by repeated elements and novel gene families across ecological guilds.</title>
        <authorList>
            <consortium name="Lawrence Berkeley National Laboratory"/>
            <person name="Harder C.B."/>
            <person name="Miyauchi S."/>
            <person name="Viragh M."/>
            <person name="Kuo A."/>
            <person name="Thoen E."/>
            <person name="Andreopoulos B."/>
            <person name="Lu D."/>
            <person name="Skrede I."/>
            <person name="Drula E."/>
            <person name="Henrissat B."/>
            <person name="Morin E."/>
            <person name="Kohler A."/>
            <person name="Barry K."/>
            <person name="LaButti K."/>
            <person name="Morin E."/>
            <person name="Salamov A."/>
            <person name="Lipzen A."/>
            <person name="Mereny Z."/>
            <person name="Hegedus B."/>
            <person name="Baldrian P."/>
            <person name="Stursova M."/>
            <person name="Weitz H."/>
            <person name="Taylor A."/>
            <person name="Grigoriev I.V."/>
            <person name="Nagy L.G."/>
            <person name="Martin F."/>
            <person name="Kauserud H."/>
        </authorList>
    </citation>
    <scope>NUCLEOTIDE SEQUENCE</scope>
    <source>
        <strain evidence="2">CBHHK002</strain>
    </source>
</reference>
<gene>
    <name evidence="2" type="ORF">DFH08DRAFT_1039943</name>
</gene>
<feature type="compositionally biased region" description="Pro residues" evidence="1">
    <location>
        <begin position="1091"/>
        <end position="1117"/>
    </location>
</feature>
<feature type="region of interest" description="Disordered" evidence="1">
    <location>
        <begin position="1084"/>
        <end position="1135"/>
    </location>
</feature>